<dbReference type="RefSeq" id="WP_146355205.1">
    <property type="nucleotide sequence ID" value="NZ_VOBR01000017.1"/>
</dbReference>
<name>A0A563EP41_9PSEU</name>
<evidence type="ECO:0000313" key="2">
    <source>
        <dbReference type="EMBL" id="TWP49046.1"/>
    </source>
</evidence>
<proteinExistence type="predicted"/>
<keyword evidence="3" id="KW-1185">Reference proteome</keyword>
<evidence type="ECO:0000256" key="1">
    <source>
        <dbReference type="SAM" id="SignalP"/>
    </source>
</evidence>
<gene>
    <name evidence="2" type="ORF">FKR81_25565</name>
</gene>
<evidence type="ECO:0000313" key="3">
    <source>
        <dbReference type="Proteomes" id="UP000316639"/>
    </source>
</evidence>
<sequence length="228" mass="24653">MTKRLAVLTTALTLVIGAGGATAAAAPQPAPEIFATNNTSVITDPDDPRLKNRLIRFDAEVRGIVATHGGHTTGSTLLDGVFWSSSLQQTTYERSRKFDVRGLGTAGLRHTADTVRKRFNQESVLTFEFLPRTSPRADAVQAEIPGVTAQQLRTGLANDPEAREKLGGGSVTLHDKLILVADENDLALVRRFVEKIGGDWEEAEVRTGAWEFVSAESSQKSPQWSEAA</sequence>
<dbReference type="OrthoDB" id="4159887at2"/>
<reference evidence="2 3" key="1">
    <citation type="submission" date="2019-07" db="EMBL/GenBank/DDBJ databases">
        <title>Lentzea xizangensis sp. nov., isolated from Qinghai-Tibetan Plateau Soils.</title>
        <authorList>
            <person name="Huang J."/>
        </authorList>
    </citation>
    <scope>NUCLEOTIDE SEQUENCE [LARGE SCALE GENOMIC DNA]</scope>
    <source>
        <strain evidence="2 3">FXJ1.1311</strain>
    </source>
</reference>
<dbReference type="Proteomes" id="UP000316639">
    <property type="component" value="Unassembled WGS sequence"/>
</dbReference>
<protein>
    <recommendedName>
        <fullName evidence="4">Secreted protein</fullName>
    </recommendedName>
</protein>
<evidence type="ECO:0008006" key="4">
    <source>
        <dbReference type="Google" id="ProtNLM"/>
    </source>
</evidence>
<dbReference type="AlphaFoldDB" id="A0A563EP41"/>
<feature type="chain" id="PRO_5021780814" description="Secreted protein" evidence="1">
    <location>
        <begin position="24"/>
        <end position="228"/>
    </location>
</feature>
<dbReference type="EMBL" id="VOBR01000017">
    <property type="protein sequence ID" value="TWP49046.1"/>
    <property type="molecule type" value="Genomic_DNA"/>
</dbReference>
<accession>A0A563EP41</accession>
<feature type="signal peptide" evidence="1">
    <location>
        <begin position="1"/>
        <end position="23"/>
    </location>
</feature>
<comment type="caution">
    <text evidence="2">The sequence shown here is derived from an EMBL/GenBank/DDBJ whole genome shotgun (WGS) entry which is preliminary data.</text>
</comment>
<keyword evidence="1" id="KW-0732">Signal</keyword>
<organism evidence="2 3">
    <name type="scientific">Lentzea tibetensis</name>
    <dbReference type="NCBI Taxonomy" id="2591470"/>
    <lineage>
        <taxon>Bacteria</taxon>
        <taxon>Bacillati</taxon>
        <taxon>Actinomycetota</taxon>
        <taxon>Actinomycetes</taxon>
        <taxon>Pseudonocardiales</taxon>
        <taxon>Pseudonocardiaceae</taxon>
        <taxon>Lentzea</taxon>
    </lineage>
</organism>